<dbReference type="GO" id="GO:0009245">
    <property type="term" value="P:lipid A biosynthetic process"/>
    <property type="evidence" value="ECO:0007669"/>
    <property type="project" value="TreeGrafter"/>
</dbReference>
<dbReference type="InterPro" id="IPR004843">
    <property type="entry name" value="Calcineurin-like_PHP"/>
</dbReference>
<dbReference type="Proteomes" id="UP000663929">
    <property type="component" value="Chromosome"/>
</dbReference>
<keyword evidence="2" id="KW-0997">Cell inner membrane</keyword>
<evidence type="ECO:0000256" key="5">
    <source>
        <dbReference type="ARBA" id="ARBA00023136"/>
    </source>
</evidence>
<organism evidence="8 9">
    <name type="scientific">Sulfidibacter corallicola</name>
    <dbReference type="NCBI Taxonomy" id="2818388"/>
    <lineage>
        <taxon>Bacteria</taxon>
        <taxon>Pseudomonadati</taxon>
        <taxon>Acidobacteriota</taxon>
        <taxon>Holophagae</taxon>
        <taxon>Acanthopleuribacterales</taxon>
        <taxon>Acanthopleuribacteraceae</taxon>
        <taxon>Sulfidibacter</taxon>
    </lineage>
</organism>
<accession>A0A8A4TWE8</accession>
<dbReference type="AlphaFoldDB" id="A0A8A4TWE8"/>
<dbReference type="SUPFAM" id="SSF56300">
    <property type="entry name" value="Metallo-dependent phosphatases"/>
    <property type="match status" value="1"/>
</dbReference>
<dbReference type="InterPro" id="IPR029052">
    <property type="entry name" value="Metallo-depent_PP-like"/>
</dbReference>
<dbReference type="Pfam" id="PF00149">
    <property type="entry name" value="Metallophos"/>
    <property type="match status" value="1"/>
</dbReference>
<keyword evidence="3" id="KW-0479">Metal-binding</keyword>
<dbReference type="PANTHER" id="PTHR34990:SF1">
    <property type="entry name" value="UDP-2,3-DIACYLGLUCOSAMINE HYDROLASE"/>
    <property type="match status" value="1"/>
</dbReference>
<dbReference type="GO" id="GO:0016020">
    <property type="term" value="C:membrane"/>
    <property type="evidence" value="ECO:0007669"/>
    <property type="project" value="GOC"/>
</dbReference>
<evidence type="ECO:0000256" key="4">
    <source>
        <dbReference type="ARBA" id="ARBA00022801"/>
    </source>
</evidence>
<sequence length="239" mass="27632">MILVTDAHVSLANRNHEEFFEMLDHLATLSEDVVFLGDIFDLWIGLPGYQDGIHARFLAWCREQKAVRMVGLVEGNHEFFVAERHGGNFSWCEKAERQVAEGRVLCVHGDLINRHDLNYLRFRKVSKSAIVKTLVRFLPGGRWLVQRLKKDLKKTNKAFRISLPRDEVDRFAAERLVGDVERIFVGHFHQEYSVSPRPGTALHILPDWFATRKVAHYDPRRGSLTCVPWRQLTMLESGT</sequence>
<name>A0A8A4TWE8_SULCO</name>
<dbReference type="KEGG" id="scor:J3U87_17720"/>
<evidence type="ECO:0000256" key="3">
    <source>
        <dbReference type="ARBA" id="ARBA00022723"/>
    </source>
</evidence>
<keyword evidence="1" id="KW-1003">Cell membrane</keyword>
<proteinExistence type="predicted"/>
<keyword evidence="6" id="KW-0464">Manganese</keyword>
<evidence type="ECO:0000256" key="2">
    <source>
        <dbReference type="ARBA" id="ARBA00022519"/>
    </source>
</evidence>
<dbReference type="GO" id="GO:0046872">
    <property type="term" value="F:metal ion binding"/>
    <property type="evidence" value="ECO:0007669"/>
    <property type="project" value="UniProtKB-KW"/>
</dbReference>
<dbReference type="Gene3D" id="3.60.21.10">
    <property type="match status" value="1"/>
</dbReference>
<evidence type="ECO:0000313" key="8">
    <source>
        <dbReference type="EMBL" id="QTD54286.1"/>
    </source>
</evidence>
<dbReference type="EMBL" id="CP071793">
    <property type="protein sequence ID" value="QTD54286.1"/>
    <property type="molecule type" value="Genomic_DNA"/>
</dbReference>
<reference evidence="8" key="1">
    <citation type="submission" date="2021-03" db="EMBL/GenBank/DDBJ databases">
        <title>Acanthopleuribacteraceae sp. M133.</title>
        <authorList>
            <person name="Wang G."/>
        </authorList>
    </citation>
    <scope>NUCLEOTIDE SEQUENCE</scope>
    <source>
        <strain evidence="8">M133</strain>
    </source>
</reference>
<dbReference type="GO" id="GO:0008758">
    <property type="term" value="F:UDP-2,3-diacylglucosamine hydrolase activity"/>
    <property type="evidence" value="ECO:0007669"/>
    <property type="project" value="TreeGrafter"/>
</dbReference>
<evidence type="ECO:0000313" key="9">
    <source>
        <dbReference type="Proteomes" id="UP000663929"/>
    </source>
</evidence>
<dbReference type="InterPro" id="IPR043461">
    <property type="entry name" value="LpxH-like"/>
</dbReference>
<dbReference type="PANTHER" id="PTHR34990">
    <property type="entry name" value="UDP-2,3-DIACYLGLUCOSAMINE HYDROLASE-RELATED"/>
    <property type="match status" value="1"/>
</dbReference>
<evidence type="ECO:0000256" key="1">
    <source>
        <dbReference type="ARBA" id="ARBA00022475"/>
    </source>
</evidence>
<evidence type="ECO:0000256" key="6">
    <source>
        <dbReference type="ARBA" id="ARBA00023211"/>
    </source>
</evidence>
<keyword evidence="9" id="KW-1185">Reference proteome</keyword>
<dbReference type="RefSeq" id="WP_237384382.1">
    <property type="nucleotide sequence ID" value="NZ_CP071793.1"/>
</dbReference>
<gene>
    <name evidence="8" type="ORF">J3U87_17720</name>
</gene>
<keyword evidence="5" id="KW-0472">Membrane</keyword>
<keyword evidence="4" id="KW-0378">Hydrolase</keyword>
<evidence type="ECO:0000259" key="7">
    <source>
        <dbReference type="Pfam" id="PF00149"/>
    </source>
</evidence>
<protein>
    <submittedName>
        <fullName evidence="8">Metallophosphoesterase</fullName>
    </submittedName>
</protein>
<feature type="domain" description="Calcineurin-like phosphoesterase" evidence="7">
    <location>
        <begin position="3"/>
        <end position="190"/>
    </location>
</feature>